<evidence type="ECO:0000313" key="5">
    <source>
        <dbReference type="Proteomes" id="UP000322791"/>
    </source>
</evidence>
<evidence type="ECO:0000256" key="2">
    <source>
        <dbReference type="PROSITE-ProRule" id="PRU00339"/>
    </source>
</evidence>
<feature type="repeat" description="TPR" evidence="2">
    <location>
        <begin position="306"/>
        <end position="339"/>
    </location>
</feature>
<evidence type="ECO:0000256" key="1">
    <source>
        <dbReference type="ARBA" id="ARBA00038473"/>
    </source>
</evidence>
<dbReference type="AlphaFoldDB" id="A0A5D6V0F7"/>
<dbReference type="InterPro" id="IPR019734">
    <property type="entry name" value="TPR_rpt"/>
</dbReference>
<dbReference type="InterPro" id="IPR001466">
    <property type="entry name" value="Beta-lactam-related"/>
</dbReference>
<dbReference type="PANTHER" id="PTHR22935">
    <property type="entry name" value="PENICILLIN-BINDING PROTEIN"/>
    <property type="match status" value="1"/>
</dbReference>
<evidence type="ECO:0000313" key="4">
    <source>
        <dbReference type="EMBL" id="TYZ08422.1"/>
    </source>
</evidence>
<dbReference type="Gene3D" id="1.25.40.10">
    <property type="entry name" value="Tetratricopeptide repeat domain"/>
    <property type="match status" value="1"/>
</dbReference>
<keyword evidence="4" id="KW-0378">Hydrolase</keyword>
<protein>
    <submittedName>
        <fullName evidence="4">Serine hydrolase</fullName>
    </submittedName>
</protein>
<feature type="repeat" description="TPR" evidence="2">
    <location>
        <begin position="340"/>
        <end position="373"/>
    </location>
</feature>
<evidence type="ECO:0000259" key="3">
    <source>
        <dbReference type="Pfam" id="PF00144"/>
    </source>
</evidence>
<dbReference type="PANTHER" id="PTHR22935:SF95">
    <property type="entry name" value="BETA-LACTAMASE-LIKE 1-RELATED"/>
    <property type="match status" value="1"/>
</dbReference>
<dbReference type="EMBL" id="VTHL01000013">
    <property type="protein sequence ID" value="TYZ08422.1"/>
    <property type="molecule type" value="Genomic_DNA"/>
</dbReference>
<dbReference type="PROSITE" id="PS50005">
    <property type="entry name" value="TPR"/>
    <property type="match status" value="2"/>
</dbReference>
<dbReference type="GO" id="GO:0016787">
    <property type="term" value="F:hydrolase activity"/>
    <property type="evidence" value="ECO:0007669"/>
    <property type="project" value="UniProtKB-KW"/>
</dbReference>
<name>A0A5D6V0F7_9BACT</name>
<dbReference type="SMART" id="SM00028">
    <property type="entry name" value="TPR"/>
    <property type="match status" value="2"/>
</dbReference>
<dbReference type="InterPro" id="IPR011990">
    <property type="entry name" value="TPR-like_helical_dom_sf"/>
</dbReference>
<comment type="caution">
    <text evidence="4">The sequence shown here is derived from an EMBL/GenBank/DDBJ whole genome shotgun (WGS) entry which is preliminary data.</text>
</comment>
<gene>
    <name evidence="4" type="ORF">FY528_13315</name>
</gene>
<organism evidence="4 5">
    <name type="scientific">Hymenobacter lutimineralis</name>
    <dbReference type="NCBI Taxonomy" id="2606448"/>
    <lineage>
        <taxon>Bacteria</taxon>
        <taxon>Pseudomonadati</taxon>
        <taxon>Bacteroidota</taxon>
        <taxon>Cytophagia</taxon>
        <taxon>Cytophagales</taxon>
        <taxon>Hymenobacteraceae</taxon>
        <taxon>Hymenobacter</taxon>
    </lineage>
</organism>
<comment type="similarity">
    <text evidence="1">Belongs to the beta-lactamase family.</text>
</comment>
<dbReference type="Gene3D" id="3.40.710.10">
    <property type="entry name" value="DD-peptidase/beta-lactamase superfamily"/>
    <property type="match status" value="1"/>
</dbReference>
<dbReference type="RefSeq" id="WP_149071511.1">
    <property type="nucleotide sequence ID" value="NZ_VTHL01000013.1"/>
</dbReference>
<keyword evidence="2" id="KW-0802">TPR repeat</keyword>
<proteinExistence type="inferred from homology"/>
<accession>A0A5D6V0F7</accession>
<dbReference type="SUPFAM" id="SSF56601">
    <property type="entry name" value="beta-lactamase/transpeptidase-like"/>
    <property type="match status" value="1"/>
</dbReference>
<dbReference type="InterPro" id="IPR012338">
    <property type="entry name" value="Beta-lactam/transpept-like"/>
</dbReference>
<dbReference type="SUPFAM" id="SSF48452">
    <property type="entry name" value="TPR-like"/>
    <property type="match status" value="1"/>
</dbReference>
<sequence>MPLSYDHCPHSLGKYPNLAYAGQPIKLVHLANTTSALPDNLPDLTAILQQAPPDSIPALILRASSTYTKQQFYADLHAVKPDTVPGLIPRHSNAGAQLLAYILESVYQTPYEKLVEKYIAKPLQLQSAVQAKAGNSQLAVGHNEKGHRMPYHFIGNLEPSGGLRYSAADMVKYLAYQLAESNKAVALSHQITWGRVDAEAIGLNWTMRQTPDSKRQFVHTGGTFGFASYCSFYPELGFGIVVLANESDPQTQGRLWDLAHQIVEGVYGVPPALQAFRSALASKDHGRALDVYNAVKKTHPELHLSEDAVNEWGYVLARQGQIKQAVELFQLNVDLHPNSWNTYDSLGEAYEMQGNSALAISNYQQSLALNPQNTGAVEHLKKLRVGAGK</sequence>
<feature type="domain" description="Beta-lactamase-related" evidence="3">
    <location>
        <begin position="17"/>
        <end position="261"/>
    </location>
</feature>
<dbReference type="InterPro" id="IPR051478">
    <property type="entry name" value="Beta-lactamase-like_AB/R"/>
</dbReference>
<keyword evidence="5" id="KW-1185">Reference proteome</keyword>
<dbReference type="Proteomes" id="UP000322791">
    <property type="component" value="Unassembled WGS sequence"/>
</dbReference>
<dbReference type="Pfam" id="PF00144">
    <property type="entry name" value="Beta-lactamase"/>
    <property type="match status" value="1"/>
</dbReference>
<reference evidence="4 5" key="1">
    <citation type="submission" date="2019-08" db="EMBL/GenBank/DDBJ databases">
        <authorList>
            <person name="Seo M.-J."/>
        </authorList>
    </citation>
    <scope>NUCLEOTIDE SEQUENCE [LARGE SCALE GENOMIC DNA]</scope>
    <source>
        <strain evidence="4 5">KIGAM108</strain>
    </source>
</reference>